<organism evidence="2 3">
    <name type="scientific">Streptomyces sannanensis</name>
    <dbReference type="NCBI Taxonomy" id="285536"/>
    <lineage>
        <taxon>Bacteria</taxon>
        <taxon>Bacillati</taxon>
        <taxon>Actinomycetota</taxon>
        <taxon>Actinomycetes</taxon>
        <taxon>Kitasatosporales</taxon>
        <taxon>Streptomycetaceae</taxon>
        <taxon>Streptomyces</taxon>
    </lineage>
</organism>
<proteinExistence type="predicted"/>
<gene>
    <name evidence="2" type="ORF">GCM10020367_21670</name>
</gene>
<comment type="caution">
    <text evidence="2">The sequence shown here is derived from an EMBL/GenBank/DDBJ whole genome shotgun (WGS) entry which is preliminary data.</text>
</comment>
<dbReference type="EMBL" id="BAAAYL010000001">
    <property type="protein sequence ID" value="GAA3371350.1"/>
    <property type="molecule type" value="Genomic_DNA"/>
</dbReference>
<protein>
    <submittedName>
        <fullName evidence="2">Uncharacterized protein</fullName>
    </submittedName>
</protein>
<evidence type="ECO:0000313" key="2">
    <source>
        <dbReference type="EMBL" id="GAA3371350.1"/>
    </source>
</evidence>
<keyword evidence="3" id="KW-1185">Reference proteome</keyword>
<feature type="region of interest" description="Disordered" evidence="1">
    <location>
        <begin position="1"/>
        <end position="20"/>
    </location>
</feature>
<dbReference type="Proteomes" id="UP001499990">
    <property type="component" value="Unassembled WGS sequence"/>
</dbReference>
<accession>A0ABP6S9J9</accession>
<name>A0ABP6S9J9_9ACTN</name>
<sequence>MPPGIVSEVSRWDQHGREHKVRVRKSDLRRSLACGETRFSAPLPRAEAHPVETHRATVAPGGR</sequence>
<evidence type="ECO:0000313" key="3">
    <source>
        <dbReference type="Proteomes" id="UP001499990"/>
    </source>
</evidence>
<evidence type="ECO:0000256" key="1">
    <source>
        <dbReference type="SAM" id="MobiDB-lite"/>
    </source>
</evidence>
<reference evidence="3" key="1">
    <citation type="journal article" date="2019" name="Int. J. Syst. Evol. Microbiol.">
        <title>The Global Catalogue of Microorganisms (GCM) 10K type strain sequencing project: providing services to taxonomists for standard genome sequencing and annotation.</title>
        <authorList>
            <consortium name="The Broad Institute Genomics Platform"/>
            <consortium name="The Broad Institute Genome Sequencing Center for Infectious Disease"/>
            <person name="Wu L."/>
            <person name="Ma J."/>
        </authorList>
    </citation>
    <scope>NUCLEOTIDE SEQUENCE [LARGE SCALE GENOMIC DNA]</scope>
    <source>
        <strain evidence="3">JCM 9651</strain>
    </source>
</reference>